<evidence type="ECO:0000313" key="2">
    <source>
        <dbReference type="Proteomes" id="UP000503349"/>
    </source>
</evidence>
<keyword evidence="2" id="KW-1185">Reference proteome</keyword>
<dbReference type="EMBL" id="CM015723">
    <property type="protein sequence ID" value="KAF3696594.1"/>
    <property type="molecule type" value="Genomic_DNA"/>
</dbReference>
<organism evidence="1 2">
    <name type="scientific">Channa argus</name>
    <name type="common">Northern snakehead</name>
    <name type="synonym">Ophicephalus argus</name>
    <dbReference type="NCBI Taxonomy" id="215402"/>
    <lineage>
        <taxon>Eukaryota</taxon>
        <taxon>Metazoa</taxon>
        <taxon>Chordata</taxon>
        <taxon>Craniata</taxon>
        <taxon>Vertebrata</taxon>
        <taxon>Euteleostomi</taxon>
        <taxon>Actinopterygii</taxon>
        <taxon>Neopterygii</taxon>
        <taxon>Teleostei</taxon>
        <taxon>Neoteleostei</taxon>
        <taxon>Acanthomorphata</taxon>
        <taxon>Anabantaria</taxon>
        <taxon>Anabantiformes</taxon>
        <taxon>Channoidei</taxon>
        <taxon>Channidae</taxon>
        <taxon>Channa</taxon>
    </lineage>
</organism>
<reference evidence="2" key="2">
    <citation type="submission" date="2019-02" db="EMBL/GenBank/DDBJ databases">
        <title>Opniocepnalus argus Var Kimnra genome.</title>
        <authorList>
            <person name="Zhou C."/>
            <person name="Xiao S."/>
        </authorList>
    </citation>
    <scope>NUCLEOTIDE SEQUENCE [LARGE SCALE GENOMIC DNA]</scope>
</reference>
<keyword evidence="1" id="KW-0472">Membrane</keyword>
<dbReference type="PANTHER" id="PTHR28666:SF1">
    <property type="entry name" value="TRANSMEMBRANE PROTEIN 240"/>
    <property type="match status" value="1"/>
</dbReference>
<proteinExistence type="predicted"/>
<evidence type="ECO:0000313" key="1">
    <source>
        <dbReference type="EMBL" id="KAF3696594.1"/>
    </source>
</evidence>
<reference evidence="1 2" key="1">
    <citation type="submission" date="2019-02" db="EMBL/GenBank/DDBJ databases">
        <title>Opniocepnalus argus genome.</title>
        <authorList>
            <person name="Zhou C."/>
            <person name="Xiao S."/>
        </authorList>
    </citation>
    <scope>NUCLEOTIDE SEQUENCE [LARGE SCALE GENOMIC DNA]</scope>
    <source>
        <strain evidence="1">OARG1902GOOAL</strain>
        <tissue evidence="1">Muscle</tissue>
    </source>
</reference>
<name>A0A6G1Q2H4_CHAAH</name>
<accession>A0A6G1Q2H4</accession>
<dbReference type="PANTHER" id="PTHR28666">
    <property type="entry name" value="TRANSMEMBRANE PROTEIN 240"/>
    <property type="match status" value="1"/>
</dbReference>
<dbReference type="Proteomes" id="UP000503349">
    <property type="component" value="Chromosome 12"/>
</dbReference>
<keyword evidence="1" id="KW-0812">Transmembrane</keyword>
<protein>
    <submittedName>
        <fullName evidence="1">Transmembrane protein 240</fullName>
    </submittedName>
</protein>
<dbReference type="InterPro" id="IPR027947">
    <property type="entry name" value="TMEM240"/>
</dbReference>
<gene>
    <name evidence="1" type="ORF">EXN66_Car012272</name>
</gene>
<sequence>MCPQLLSPVIDIVVFQIGYNAGDTPSWSWLPQFCNLRDLRRRAQLRQLEDSSGNMVHIKQKLYHNGHPSPRHL</sequence>
<dbReference type="AlphaFoldDB" id="A0A6G1Q2H4"/>
<dbReference type="Pfam" id="PF15207">
    <property type="entry name" value="TMEM240"/>
    <property type="match status" value="1"/>
</dbReference>